<keyword evidence="1" id="KW-0472">Membrane</keyword>
<sequence length="736" mass="83350">MRMKCRVWWPKQLSSSCEPSSSFLFGWFLCSSPASLDIIVAFTASPDERSLSAFQSSLQGILHYTNGKMPVLLQDKSAFSILGQCAADCRSNGQLQSVGMKEEGPIKSPNYSKVCPQDNQDIFGENYGRWSCGCHKLDRISEQYRQASIRNCNWIQMYCSHGLFCKEVHWMPKLHHIHWNGQVVSLCDVQVIIYELPTFGAHHFSLSSWVSSEQAEMPLKKPKWVDELHQKNPLPDLDTAILAINSATYAKTFFESYVAPKTSTNRIPTVCMLVAFVWHLIAVFLASFFTLFYAVLQFFHSFLSYGSQSLIYLVLAKVFSHTWKNVQIRCCQILYWPTFLQDSGLRSQSSVEYAERAALHKHSMWSNVAVDVLLGIMVGLALLYHAEAASFWVFNLVNDVTNNLLRLGCVWLMGVPAGFKLNTELAGVVGMMSLNVIQIWSALWFFLGFLSMHFIRGLAMSGMVLGVTIPAALIIDMIELATLHVSTLHRLISLLYSHQIQALAALWRLFRGQKWNPLRQRLDSYNYTVEQHIVGSLLFTPLLLLLPTTSVFYIFFTIMNTSIRLVCILIEVTISILHATPYIKIFLCLVRPRRFPSGMWFEIISGQSNALDSPEIDCPNDVCSPSENSQQRKMEENNRRPRILVSFLRSNYLNIVYSANPEKTISGQIVLPHYRNVFCGISASIAASAYGVLVGKRIPSTLGTGLPSTMPWMSITYREYWRLCHDSVLACKADCD</sequence>
<gene>
    <name evidence="2" type="ORF">HHK36_011427</name>
</gene>
<organism evidence="2 3">
    <name type="scientific">Tetracentron sinense</name>
    <name type="common">Spur-leaf</name>
    <dbReference type="NCBI Taxonomy" id="13715"/>
    <lineage>
        <taxon>Eukaryota</taxon>
        <taxon>Viridiplantae</taxon>
        <taxon>Streptophyta</taxon>
        <taxon>Embryophyta</taxon>
        <taxon>Tracheophyta</taxon>
        <taxon>Spermatophyta</taxon>
        <taxon>Magnoliopsida</taxon>
        <taxon>Trochodendrales</taxon>
        <taxon>Trochodendraceae</taxon>
        <taxon>Tetracentron</taxon>
    </lineage>
</organism>
<dbReference type="GO" id="GO:0006506">
    <property type="term" value="P:GPI anchor biosynthetic process"/>
    <property type="evidence" value="ECO:0007669"/>
    <property type="project" value="InterPro"/>
</dbReference>
<name>A0A834ZAD8_TETSI</name>
<feature type="transmembrane region" description="Helical" evidence="1">
    <location>
        <begin position="531"/>
        <end position="556"/>
    </location>
</feature>
<evidence type="ECO:0000256" key="1">
    <source>
        <dbReference type="SAM" id="Phobius"/>
    </source>
</evidence>
<keyword evidence="1" id="KW-1133">Transmembrane helix</keyword>
<accession>A0A834ZAD8</accession>
<protein>
    <submittedName>
        <fullName evidence="2">Uncharacterized protein</fullName>
    </submittedName>
</protein>
<feature type="transmembrane region" description="Helical" evidence="1">
    <location>
        <begin position="562"/>
        <end position="590"/>
    </location>
</feature>
<feature type="transmembrane region" description="Helical" evidence="1">
    <location>
        <begin position="368"/>
        <end position="386"/>
    </location>
</feature>
<dbReference type="AlphaFoldDB" id="A0A834ZAD8"/>
<dbReference type="PANTHER" id="PTHR47555:SF2">
    <property type="entry name" value="N-ACETYLGLUCOSAMINYL TRANSFERASE COMPONENT FAMILY PROTEIN _ GPI1 FAMILY PROTEIN"/>
    <property type="match status" value="1"/>
</dbReference>
<dbReference type="OMA" id="TEIICSW"/>
<evidence type="ECO:0000313" key="3">
    <source>
        <dbReference type="Proteomes" id="UP000655225"/>
    </source>
</evidence>
<dbReference type="OrthoDB" id="70250at2759"/>
<feature type="transmembrane region" description="Helical" evidence="1">
    <location>
        <begin position="425"/>
        <end position="447"/>
    </location>
</feature>
<dbReference type="PANTHER" id="PTHR47555">
    <property type="entry name" value="N-ACETYLGLUCOSAMINYL TRANSFERASE COMPONENT FAMILY PROTEIN / GPI1 FAMILY PROTEIN"/>
    <property type="match status" value="1"/>
</dbReference>
<feature type="transmembrane region" description="Helical" evidence="1">
    <location>
        <begin position="302"/>
        <end position="319"/>
    </location>
</feature>
<keyword evidence="3" id="KW-1185">Reference proteome</keyword>
<dbReference type="InterPro" id="IPR007720">
    <property type="entry name" value="PigQ/GPI1"/>
</dbReference>
<dbReference type="Pfam" id="PF05024">
    <property type="entry name" value="Gpi1"/>
    <property type="match status" value="1"/>
</dbReference>
<dbReference type="Proteomes" id="UP000655225">
    <property type="component" value="Unassembled WGS sequence"/>
</dbReference>
<keyword evidence="1" id="KW-0812">Transmembrane</keyword>
<evidence type="ECO:0000313" key="2">
    <source>
        <dbReference type="EMBL" id="KAF8403325.1"/>
    </source>
</evidence>
<comment type="caution">
    <text evidence="2">The sequence shown here is derived from an EMBL/GenBank/DDBJ whole genome shotgun (WGS) entry which is preliminary data.</text>
</comment>
<feature type="transmembrane region" description="Helical" evidence="1">
    <location>
        <begin position="454"/>
        <end position="475"/>
    </location>
</feature>
<proteinExistence type="predicted"/>
<dbReference type="GO" id="GO:0016020">
    <property type="term" value="C:membrane"/>
    <property type="evidence" value="ECO:0007669"/>
    <property type="project" value="InterPro"/>
</dbReference>
<dbReference type="EMBL" id="JABCRI010000007">
    <property type="protein sequence ID" value="KAF8403325.1"/>
    <property type="molecule type" value="Genomic_DNA"/>
</dbReference>
<feature type="transmembrane region" description="Helical" evidence="1">
    <location>
        <begin position="270"/>
        <end position="296"/>
    </location>
</feature>
<reference evidence="2 3" key="1">
    <citation type="submission" date="2020-04" db="EMBL/GenBank/DDBJ databases">
        <title>Plant Genome Project.</title>
        <authorList>
            <person name="Zhang R.-G."/>
        </authorList>
    </citation>
    <scope>NUCLEOTIDE SEQUENCE [LARGE SCALE GENOMIC DNA]</scope>
    <source>
        <strain evidence="2">YNK0</strain>
        <tissue evidence="2">Leaf</tissue>
    </source>
</reference>